<organism evidence="1 2">
    <name type="scientific">Limosilactobacillus pontis DSM 8475</name>
    <dbReference type="NCBI Taxonomy" id="1423794"/>
    <lineage>
        <taxon>Bacteria</taxon>
        <taxon>Bacillati</taxon>
        <taxon>Bacillota</taxon>
        <taxon>Bacilli</taxon>
        <taxon>Lactobacillales</taxon>
        <taxon>Lactobacillaceae</taxon>
        <taxon>Limosilactobacillus</taxon>
    </lineage>
</organism>
<evidence type="ECO:0000313" key="1">
    <source>
        <dbReference type="EMBL" id="KRM35445.1"/>
    </source>
</evidence>
<gene>
    <name evidence="1" type="ORF">FD34_GL000959</name>
</gene>
<comment type="caution">
    <text evidence="1">The sequence shown here is derived from an EMBL/GenBank/DDBJ whole genome shotgun (WGS) entry which is preliminary data.</text>
</comment>
<reference evidence="1 2" key="1">
    <citation type="journal article" date="2015" name="Genome Announc.">
        <title>Expanding the biotechnology potential of lactobacilli through comparative genomics of 213 strains and associated genera.</title>
        <authorList>
            <person name="Sun Z."/>
            <person name="Harris H.M."/>
            <person name="McCann A."/>
            <person name="Guo C."/>
            <person name="Argimon S."/>
            <person name="Zhang W."/>
            <person name="Yang X."/>
            <person name="Jeffery I.B."/>
            <person name="Cooney J.C."/>
            <person name="Kagawa T.F."/>
            <person name="Liu W."/>
            <person name="Song Y."/>
            <person name="Salvetti E."/>
            <person name="Wrobel A."/>
            <person name="Rasinkangas P."/>
            <person name="Parkhill J."/>
            <person name="Rea M.C."/>
            <person name="O'Sullivan O."/>
            <person name="Ritari J."/>
            <person name="Douillard F.P."/>
            <person name="Paul Ross R."/>
            <person name="Yang R."/>
            <person name="Briner A.E."/>
            <person name="Felis G.E."/>
            <person name="de Vos W.M."/>
            <person name="Barrangou R."/>
            <person name="Klaenhammer T.R."/>
            <person name="Caufield P.W."/>
            <person name="Cui Y."/>
            <person name="Zhang H."/>
            <person name="O'Toole P.W."/>
        </authorList>
    </citation>
    <scope>NUCLEOTIDE SEQUENCE [LARGE SCALE GENOMIC DNA]</scope>
    <source>
        <strain evidence="1 2">DSM 8475</strain>
    </source>
</reference>
<dbReference type="AlphaFoldDB" id="A0A922TMT6"/>
<name>A0A922TMT6_9LACO</name>
<evidence type="ECO:0000313" key="2">
    <source>
        <dbReference type="Proteomes" id="UP000051085"/>
    </source>
</evidence>
<dbReference type="GeneID" id="87979665"/>
<proteinExistence type="predicted"/>
<dbReference type="Proteomes" id="UP000051085">
    <property type="component" value="Unassembled WGS sequence"/>
</dbReference>
<sequence length="53" mass="5873">MKKEHGQVTGIIWRGPDDLAAYQQLRAYAEEHHLTVSAAAKELVIQALNNAKS</sequence>
<dbReference type="RefSeq" id="WP_169788928.1">
    <property type="nucleotide sequence ID" value="NZ_AZGO01000065.1"/>
</dbReference>
<dbReference type="EMBL" id="AZGO01000065">
    <property type="protein sequence ID" value="KRM35445.1"/>
    <property type="molecule type" value="Genomic_DNA"/>
</dbReference>
<accession>A0A922TMT6</accession>
<protein>
    <submittedName>
        <fullName evidence="1">Uncharacterized protein</fullName>
    </submittedName>
</protein>